<dbReference type="GO" id="GO:0003680">
    <property type="term" value="F:minor groove of adenine-thymine-rich DNA binding"/>
    <property type="evidence" value="ECO:0007669"/>
    <property type="project" value="UniProtKB-UniRule"/>
</dbReference>
<accession>F6HCF7</accession>
<dbReference type="Proteomes" id="UP000009183">
    <property type="component" value="Chromosome 11"/>
</dbReference>
<keyword evidence="1 5" id="KW-0805">Transcription regulation</keyword>
<evidence type="ECO:0000313" key="8">
    <source>
        <dbReference type="Proteomes" id="UP000009183"/>
    </source>
</evidence>
<dbReference type="CDD" id="cd11378">
    <property type="entry name" value="DUF296"/>
    <property type="match status" value="1"/>
</dbReference>
<dbReference type="PaxDb" id="29760-VIT_11s0118g00110.t01"/>
<protein>
    <recommendedName>
        <fullName evidence="5">AT-hook motif nuclear-localized protein</fullName>
    </recommendedName>
</protein>
<evidence type="ECO:0000256" key="3">
    <source>
        <dbReference type="ARBA" id="ARBA00023163"/>
    </source>
</evidence>
<keyword evidence="8" id="KW-1185">Reference proteome</keyword>
<dbReference type="InParanoid" id="F6HCF7"/>
<comment type="subcellular location">
    <subcellularLocation>
        <location evidence="5">Nucleus</location>
    </subcellularLocation>
</comment>
<sequence>MSGDTVSYEGRFDIISLSGFFLLSEDNGSCHRTGGLSVSLAGSDGIVLGGVLNPNASRLVNKCLLLQPYHRSWLHKYFFRRQSLLLSVLVPLIPTWPYS</sequence>
<feature type="domain" description="PPC" evidence="6">
    <location>
        <begin position="1"/>
        <end position="91"/>
    </location>
</feature>
<evidence type="ECO:0000256" key="5">
    <source>
        <dbReference type="RuleBase" id="RU367031"/>
    </source>
</evidence>
<evidence type="ECO:0000313" key="7">
    <source>
        <dbReference type="EMBL" id="CCB49903.1"/>
    </source>
</evidence>
<gene>
    <name evidence="7" type="ordered locus">VIT_11s0118g00110</name>
</gene>
<dbReference type="Gene3D" id="3.30.1330.80">
    <property type="entry name" value="Hypothetical protein, similar to alpha- acetolactate decarboxylase, domain 2"/>
    <property type="match status" value="1"/>
</dbReference>
<dbReference type="InterPro" id="IPR039605">
    <property type="entry name" value="AHL"/>
</dbReference>
<evidence type="ECO:0000256" key="1">
    <source>
        <dbReference type="ARBA" id="ARBA00023015"/>
    </source>
</evidence>
<name>F6HCF7_VITVI</name>
<comment type="function">
    <text evidence="5">Transcription factor that specifically binds AT-rich DNA sequences related to the nuclear matrix attachment regions (MARs).</text>
</comment>
<evidence type="ECO:0000259" key="6">
    <source>
        <dbReference type="PROSITE" id="PS51742"/>
    </source>
</evidence>
<comment type="domain">
    <text evidence="5">The PPC domain mediates interactions between AHL proteins.</text>
</comment>
<dbReference type="EMBL" id="FN595515">
    <property type="protein sequence ID" value="CCB49903.1"/>
    <property type="molecule type" value="Genomic_DNA"/>
</dbReference>
<dbReference type="AlphaFoldDB" id="F6HCF7"/>
<keyword evidence="3 5" id="KW-0804">Transcription</keyword>
<evidence type="ECO:0000256" key="2">
    <source>
        <dbReference type="ARBA" id="ARBA00023125"/>
    </source>
</evidence>
<dbReference type="GO" id="GO:0005634">
    <property type="term" value="C:nucleus"/>
    <property type="evidence" value="ECO:0007669"/>
    <property type="project" value="UniProtKB-SubCell"/>
</dbReference>
<reference evidence="8" key="1">
    <citation type="journal article" date="2007" name="Nature">
        <title>The grapevine genome sequence suggests ancestral hexaploidization in major angiosperm phyla.</title>
        <authorList>
            <consortium name="The French-Italian Public Consortium for Grapevine Genome Characterization."/>
            <person name="Jaillon O."/>
            <person name="Aury J.-M."/>
            <person name="Noel B."/>
            <person name="Policriti A."/>
            <person name="Clepet C."/>
            <person name="Casagrande A."/>
            <person name="Choisne N."/>
            <person name="Aubourg S."/>
            <person name="Vitulo N."/>
            <person name="Jubin C."/>
            <person name="Vezzi A."/>
            <person name="Legeai F."/>
            <person name="Hugueney P."/>
            <person name="Dasilva C."/>
            <person name="Horner D."/>
            <person name="Mica E."/>
            <person name="Jublot D."/>
            <person name="Poulain J."/>
            <person name="Bruyere C."/>
            <person name="Billault A."/>
            <person name="Segurens B."/>
            <person name="Gouyvenoux M."/>
            <person name="Ugarte E."/>
            <person name="Cattonaro F."/>
            <person name="Anthouard V."/>
            <person name="Vico V."/>
            <person name="Del Fabbro C."/>
            <person name="Alaux M."/>
            <person name="Di Gaspero G."/>
            <person name="Dumas V."/>
            <person name="Felice N."/>
            <person name="Paillard S."/>
            <person name="Juman I."/>
            <person name="Moroldo M."/>
            <person name="Scalabrin S."/>
            <person name="Canaguier A."/>
            <person name="Le Clainche I."/>
            <person name="Malacrida G."/>
            <person name="Durand E."/>
            <person name="Pesole G."/>
            <person name="Laucou V."/>
            <person name="Chatelet P."/>
            <person name="Merdinoglu D."/>
            <person name="Delledonne M."/>
            <person name="Pezzotti M."/>
            <person name="Lecharny A."/>
            <person name="Scarpelli C."/>
            <person name="Artiguenave F."/>
            <person name="Pe M.E."/>
            <person name="Valle G."/>
            <person name="Morgante M."/>
            <person name="Caboche M."/>
            <person name="Adam-Blondon A.-F."/>
            <person name="Weissenbach J."/>
            <person name="Quetier F."/>
            <person name="Wincker P."/>
        </authorList>
    </citation>
    <scope>NUCLEOTIDE SEQUENCE [LARGE SCALE GENOMIC DNA]</scope>
    <source>
        <strain evidence="8">cv. Pinot noir / PN40024</strain>
    </source>
</reference>
<dbReference type="SUPFAM" id="SSF117856">
    <property type="entry name" value="AF0104/ALDC/Ptd012-like"/>
    <property type="match status" value="1"/>
</dbReference>
<dbReference type="OrthoDB" id="913036at2759"/>
<dbReference type="PROSITE" id="PS51742">
    <property type="entry name" value="PPC"/>
    <property type="match status" value="1"/>
</dbReference>
<dbReference type="HOGENOM" id="CLU_2324943_0_0_1"/>
<keyword evidence="4 5" id="KW-0539">Nucleus</keyword>
<keyword evidence="2 5" id="KW-0238">DNA-binding</keyword>
<dbReference type="PANTHER" id="PTHR31500:SF51">
    <property type="entry name" value="AT-HOOK MOTIF NUCLEAR-LOCALIZED PROTEIN 8"/>
    <property type="match status" value="1"/>
</dbReference>
<proteinExistence type="predicted"/>
<dbReference type="PANTHER" id="PTHR31500">
    <property type="entry name" value="AT-HOOK MOTIF NUCLEAR-LOCALIZED PROTEIN 9"/>
    <property type="match status" value="1"/>
</dbReference>
<organism evidence="7 8">
    <name type="scientific">Vitis vinifera</name>
    <name type="common">Grape</name>
    <dbReference type="NCBI Taxonomy" id="29760"/>
    <lineage>
        <taxon>Eukaryota</taxon>
        <taxon>Viridiplantae</taxon>
        <taxon>Streptophyta</taxon>
        <taxon>Embryophyta</taxon>
        <taxon>Tracheophyta</taxon>
        <taxon>Spermatophyta</taxon>
        <taxon>Magnoliopsida</taxon>
        <taxon>eudicotyledons</taxon>
        <taxon>Gunneridae</taxon>
        <taxon>Pentapetalae</taxon>
        <taxon>rosids</taxon>
        <taxon>Vitales</taxon>
        <taxon>Vitaceae</taxon>
        <taxon>Viteae</taxon>
        <taxon>Vitis</taxon>
    </lineage>
</organism>
<evidence type="ECO:0000256" key="4">
    <source>
        <dbReference type="ARBA" id="ARBA00023242"/>
    </source>
</evidence>
<dbReference type="InterPro" id="IPR005175">
    <property type="entry name" value="PPC_dom"/>
</dbReference>